<sequence>MNMSKQQGVAAVEFTIMLPILLLLILTTAELGRAIYQYSNLTRMVRDAGRHLSNSAGDSLSGLDGSFLGGCGDDSDCNASCNNCVAEAKALLVYGKVGGSTPLLAGLSPSDIDVSGDPATDIVTISVTYDWQPMFGERIGGLGFGEGIDLGFPFVVSYSVRTGL</sequence>
<dbReference type="AlphaFoldDB" id="A0A3S0LEB0"/>
<dbReference type="OrthoDB" id="7026216at2"/>
<keyword evidence="3" id="KW-1185">Reference proteome</keyword>
<evidence type="ECO:0000313" key="2">
    <source>
        <dbReference type="EMBL" id="RTR33366.1"/>
    </source>
</evidence>
<gene>
    <name evidence="2" type="ORF">EKG39_06405</name>
</gene>
<organism evidence="2 3">
    <name type="scientific">Shewanella atlantica</name>
    <dbReference type="NCBI Taxonomy" id="271099"/>
    <lineage>
        <taxon>Bacteria</taxon>
        <taxon>Pseudomonadati</taxon>
        <taxon>Pseudomonadota</taxon>
        <taxon>Gammaproteobacteria</taxon>
        <taxon>Alteromonadales</taxon>
        <taxon>Shewanellaceae</taxon>
        <taxon>Shewanella</taxon>
    </lineage>
</organism>
<reference evidence="2 3" key="1">
    <citation type="submission" date="2018-12" db="EMBL/GenBank/DDBJ databases">
        <authorList>
            <person name="Yu L."/>
        </authorList>
    </citation>
    <scope>NUCLEOTIDE SEQUENCE [LARGE SCALE GENOMIC DNA]</scope>
    <source>
        <strain evidence="2 3">HAW-EB5</strain>
    </source>
</reference>
<feature type="domain" description="TadE-like" evidence="1">
    <location>
        <begin position="8"/>
        <end position="50"/>
    </location>
</feature>
<dbReference type="Proteomes" id="UP000282060">
    <property type="component" value="Unassembled WGS sequence"/>
</dbReference>
<proteinExistence type="predicted"/>
<accession>A0A3S0LEB0</accession>
<evidence type="ECO:0000259" key="1">
    <source>
        <dbReference type="Pfam" id="PF07811"/>
    </source>
</evidence>
<evidence type="ECO:0000313" key="3">
    <source>
        <dbReference type="Proteomes" id="UP000282060"/>
    </source>
</evidence>
<protein>
    <submittedName>
        <fullName evidence="2">Pilus assembly protein</fullName>
    </submittedName>
</protein>
<dbReference type="EMBL" id="RXNV01000002">
    <property type="protein sequence ID" value="RTR33366.1"/>
    <property type="molecule type" value="Genomic_DNA"/>
</dbReference>
<dbReference type="Pfam" id="PF07811">
    <property type="entry name" value="TadE"/>
    <property type="match status" value="1"/>
</dbReference>
<dbReference type="RefSeq" id="WP_126504922.1">
    <property type="nucleotide sequence ID" value="NZ_RXNV01000002.1"/>
</dbReference>
<dbReference type="InterPro" id="IPR012495">
    <property type="entry name" value="TadE-like_dom"/>
</dbReference>
<name>A0A3S0LEB0_9GAMM</name>
<comment type="caution">
    <text evidence="2">The sequence shown here is derived from an EMBL/GenBank/DDBJ whole genome shotgun (WGS) entry which is preliminary data.</text>
</comment>